<name>A0ABT6W7A2_9ACTN</name>
<dbReference type="Pfam" id="PF11706">
    <property type="entry name" value="zf-CGNR"/>
    <property type="match status" value="1"/>
</dbReference>
<sequence length="157" mass="17337">MDVNAARVAELYAEALSRWRPTAADVGELRAVRGDLRRVFAVMRQDPDAGSRMLNDALARYRALPRISTGHDAPHLHFEAAGEGLVHWLSVSMLMAVVLFVCDGNAARLGLCASRNCRRAFVDRSKNARKIYCSDACAHRESVAAYRARRRQGGPDA</sequence>
<gene>
    <name evidence="2" type="ORF">POF43_022980</name>
</gene>
<dbReference type="InterPro" id="IPR023286">
    <property type="entry name" value="ABATE_dom_sf"/>
</dbReference>
<accession>A0ABT6W7A2</accession>
<protein>
    <submittedName>
        <fullName evidence="2">CGNR zinc finger domain-containing protein</fullName>
    </submittedName>
</protein>
<dbReference type="EMBL" id="JAAGKO020000038">
    <property type="protein sequence ID" value="MDI5965553.1"/>
    <property type="molecule type" value="Genomic_DNA"/>
</dbReference>
<dbReference type="PANTHER" id="PTHR35525:SF3">
    <property type="entry name" value="BLL6575 PROTEIN"/>
    <property type="match status" value="1"/>
</dbReference>
<evidence type="ECO:0000259" key="1">
    <source>
        <dbReference type="Pfam" id="PF11706"/>
    </source>
</evidence>
<feature type="domain" description="Zinc finger CGNR" evidence="1">
    <location>
        <begin position="108"/>
        <end position="150"/>
    </location>
</feature>
<dbReference type="Gene3D" id="1.10.3300.10">
    <property type="entry name" value="Jann2411-like domain"/>
    <property type="match status" value="1"/>
</dbReference>
<dbReference type="PANTHER" id="PTHR35525">
    <property type="entry name" value="BLL6575 PROTEIN"/>
    <property type="match status" value="1"/>
</dbReference>
<evidence type="ECO:0000313" key="2">
    <source>
        <dbReference type="EMBL" id="MDI5965553.1"/>
    </source>
</evidence>
<comment type="caution">
    <text evidence="2">The sequence shown here is derived from an EMBL/GenBank/DDBJ whole genome shotgun (WGS) entry which is preliminary data.</text>
</comment>
<reference evidence="2 3" key="1">
    <citation type="submission" date="2023-05" db="EMBL/GenBank/DDBJ databases">
        <title>Streptantibioticus silvisoli sp. nov., acidotolerant actinomycetes 1 from pine litter.</title>
        <authorList>
            <person name="Swiecimska M."/>
            <person name="Golinska P."/>
            <person name="Sangal V."/>
            <person name="Wachnowicz B."/>
            <person name="Goodfellow M."/>
        </authorList>
    </citation>
    <scope>NUCLEOTIDE SEQUENCE [LARGE SCALE GENOMIC DNA]</scope>
    <source>
        <strain evidence="2 3">SL54</strain>
    </source>
</reference>
<keyword evidence="3" id="KW-1185">Reference proteome</keyword>
<evidence type="ECO:0000313" key="3">
    <source>
        <dbReference type="Proteomes" id="UP001156398"/>
    </source>
</evidence>
<organism evidence="2 3">
    <name type="scientific">Streptantibioticus silvisoli</name>
    <dbReference type="NCBI Taxonomy" id="2705255"/>
    <lineage>
        <taxon>Bacteria</taxon>
        <taxon>Bacillati</taxon>
        <taxon>Actinomycetota</taxon>
        <taxon>Actinomycetes</taxon>
        <taxon>Kitasatosporales</taxon>
        <taxon>Streptomycetaceae</taxon>
        <taxon>Streptantibioticus</taxon>
    </lineage>
</organism>
<proteinExistence type="predicted"/>
<dbReference type="SUPFAM" id="SSF160904">
    <property type="entry name" value="Jann2411-like"/>
    <property type="match status" value="1"/>
</dbReference>
<dbReference type="Proteomes" id="UP001156398">
    <property type="component" value="Unassembled WGS sequence"/>
</dbReference>
<dbReference type="InterPro" id="IPR010852">
    <property type="entry name" value="ABATE"/>
</dbReference>
<dbReference type="InterPro" id="IPR021005">
    <property type="entry name" value="Znf_CGNR"/>
</dbReference>
<dbReference type="RefSeq" id="WP_271323940.1">
    <property type="nucleotide sequence ID" value="NZ_JAAGKO020000038.1"/>
</dbReference>